<feature type="chain" id="PRO_5040475052" evidence="1">
    <location>
        <begin position="22"/>
        <end position="245"/>
    </location>
</feature>
<keyword evidence="3" id="KW-1185">Reference proteome</keyword>
<dbReference type="OrthoDB" id="6755314at2759"/>
<dbReference type="EMBL" id="OU900098">
    <property type="protein sequence ID" value="CAG9861845.1"/>
    <property type="molecule type" value="Genomic_DNA"/>
</dbReference>
<dbReference type="Proteomes" id="UP001153712">
    <property type="component" value="Chromosome 5"/>
</dbReference>
<feature type="signal peptide" evidence="1">
    <location>
        <begin position="1"/>
        <end position="21"/>
    </location>
</feature>
<organism evidence="2 3">
    <name type="scientific">Phyllotreta striolata</name>
    <name type="common">Striped flea beetle</name>
    <name type="synonym">Crioceris striolata</name>
    <dbReference type="NCBI Taxonomy" id="444603"/>
    <lineage>
        <taxon>Eukaryota</taxon>
        <taxon>Metazoa</taxon>
        <taxon>Ecdysozoa</taxon>
        <taxon>Arthropoda</taxon>
        <taxon>Hexapoda</taxon>
        <taxon>Insecta</taxon>
        <taxon>Pterygota</taxon>
        <taxon>Neoptera</taxon>
        <taxon>Endopterygota</taxon>
        <taxon>Coleoptera</taxon>
        <taxon>Polyphaga</taxon>
        <taxon>Cucujiformia</taxon>
        <taxon>Chrysomeloidea</taxon>
        <taxon>Chrysomelidae</taxon>
        <taxon>Galerucinae</taxon>
        <taxon>Alticini</taxon>
        <taxon>Phyllotreta</taxon>
    </lineage>
</organism>
<name>A0A9N9TSA6_PHYSR</name>
<reference evidence="2" key="1">
    <citation type="submission" date="2022-01" db="EMBL/GenBank/DDBJ databases">
        <authorList>
            <person name="King R."/>
        </authorList>
    </citation>
    <scope>NUCLEOTIDE SEQUENCE</scope>
</reference>
<gene>
    <name evidence="2" type="ORF">PHYEVI_LOCUS8171</name>
</gene>
<evidence type="ECO:0000313" key="3">
    <source>
        <dbReference type="Proteomes" id="UP001153712"/>
    </source>
</evidence>
<dbReference type="AlphaFoldDB" id="A0A9N9TSA6"/>
<evidence type="ECO:0000313" key="2">
    <source>
        <dbReference type="EMBL" id="CAG9861845.1"/>
    </source>
</evidence>
<sequence length="245" mass="26737">MCIGCTSYLLLIFYLTNHALANFNCPSSQECQLLRSFCKPISCVAGFEPRVPPCNCCEECAPVGCKQQEDCARARCPKTYCHPSQQLKRLPCKCCPECLNKGCKVPGECDRALCPKLVCHAWQSAVAAPCECCPVCEPKECGPAGNGTGCPPGRQEELGELDLDAVMCPALRCKGDLVAKKLVGRTCPLCVPERCKSALECAKVICITPICKRQEFLYKSPCDCCASCVSGRSFIYKFDEAYLKV</sequence>
<accession>A0A9N9TSA6</accession>
<protein>
    <submittedName>
        <fullName evidence="2">Uncharacterized protein</fullName>
    </submittedName>
</protein>
<evidence type="ECO:0000256" key="1">
    <source>
        <dbReference type="SAM" id="SignalP"/>
    </source>
</evidence>
<keyword evidence="1" id="KW-0732">Signal</keyword>
<proteinExistence type="predicted"/>